<feature type="region of interest" description="Disordered" evidence="2">
    <location>
        <begin position="1318"/>
        <end position="1363"/>
    </location>
</feature>
<keyword evidence="3" id="KW-0812">Transmembrane</keyword>
<feature type="compositionally biased region" description="Low complexity" evidence="2">
    <location>
        <begin position="1113"/>
        <end position="1126"/>
    </location>
</feature>
<protein>
    <submittedName>
        <fullName evidence="4">Troponin I</fullName>
    </submittedName>
</protein>
<evidence type="ECO:0000256" key="2">
    <source>
        <dbReference type="SAM" id="MobiDB-lite"/>
    </source>
</evidence>
<dbReference type="EMBL" id="DF143570">
    <property type="protein sequence ID" value="GAA53714.1"/>
    <property type="molecule type" value="Genomic_DNA"/>
</dbReference>
<dbReference type="Proteomes" id="UP000008909">
    <property type="component" value="Unassembled WGS sequence"/>
</dbReference>
<keyword evidence="5" id="KW-1185">Reference proteome</keyword>
<evidence type="ECO:0000313" key="5">
    <source>
        <dbReference type="Proteomes" id="UP000008909"/>
    </source>
</evidence>
<feature type="compositionally biased region" description="Low complexity" evidence="2">
    <location>
        <begin position="805"/>
        <end position="814"/>
    </location>
</feature>
<keyword evidence="3" id="KW-0472">Membrane</keyword>
<feature type="compositionally biased region" description="Basic and acidic residues" evidence="2">
    <location>
        <begin position="1166"/>
        <end position="1178"/>
    </location>
</feature>
<feature type="transmembrane region" description="Helical" evidence="3">
    <location>
        <begin position="200"/>
        <end position="221"/>
    </location>
</feature>
<feature type="coiled-coil region" evidence="1">
    <location>
        <begin position="626"/>
        <end position="658"/>
    </location>
</feature>
<organism evidence="4 5">
    <name type="scientific">Clonorchis sinensis</name>
    <name type="common">Chinese liver fluke</name>
    <dbReference type="NCBI Taxonomy" id="79923"/>
    <lineage>
        <taxon>Eukaryota</taxon>
        <taxon>Metazoa</taxon>
        <taxon>Spiralia</taxon>
        <taxon>Lophotrochozoa</taxon>
        <taxon>Platyhelminthes</taxon>
        <taxon>Trematoda</taxon>
        <taxon>Digenea</taxon>
        <taxon>Opisthorchiida</taxon>
        <taxon>Opisthorchiata</taxon>
        <taxon>Opisthorchiidae</taxon>
        <taxon>Clonorchis</taxon>
    </lineage>
</organism>
<feature type="compositionally biased region" description="Polar residues" evidence="2">
    <location>
        <begin position="1325"/>
        <end position="1336"/>
    </location>
</feature>
<feature type="compositionally biased region" description="Polar residues" evidence="2">
    <location>
        <begin position="1285"/>
        <end position="1294"/>
    </location>
</feature>
<feature type="region of interest" description="Disordered" evidence="2">
    <location>
        <begin position="1107"/>
        <end position="1296"/>
    </location>
</feature>
<feature type="transmembrane region" description="Helical" evidence="3">
    <location>
        <begin position="27"/>
        <end position="49"/>
    </location>
</feature>
<keyword evidence="1" id="KW-0175">Coiled coil</keyword>
<sequence length="1489" mass="164454">MGSNELRKENGFCGSGNPKLRQETSPVTVFMVAAIAQVICISMAAGSGLDEEIDTARVGRCRAMEGGPFNYARIWNNLQEHQRNDMNRHTFSQSVDTLLTCETAAVLLTTQLIPISSMNLVPCVFKFSDDTVNAQAYKPALSNKTHAEVRVSSILKRSIRQYVNVVHLMMRFTAHQTLPYNIAGRKDLEAGVLYERTTRIYNFLAAFLLADMVACTSMMTWCDVRVRFAEMVFLLRCTVLFDKDFKQRGCPAPDAALVRPWIAHAKPFLPKNAGFRAQFRVPEAERLRTFGLEEDYERDYERSGCCQCDAFRSKDCVIPTAPGWRHCKIWLLIGANDVLVSSSYPDCLNERLNLWTPRNACVVSEATSDASVLSRVNVMDNEQNGLLHFAEMPLSEPQRRRAVVVEVPCSHQSKEARVFFTIDTSEALLVLDGANECSIWSLNECVEKCGTEKLPCSCGVRSFFDIIIKDSASVFNTDASMLYNRKPYCGEKNKSNDYGIHCQPGSYCNKVVRDHRYSASSQFKSCSVSAATQPKLPTVESRIIILMDIMTSVFNTDVSLPYNHDLFEGHIFKKKEDSTRPGSTCDSQGQPATSTAPSLSALSLEERLKRMRAAEELRQQQRYAAYVESQKQAEQARIKAQEERRRKLEEMHQRAEARRSCVLQRRQELELSNKARLELLWERSRTRESEHATHRRRFTESSSGIQRTASASPSVGSTRNPNHLMTTSCVVAFGSSAPRSILSHNRSASSQECNAIGRPAPLPTRMARHQPATKPTSVRSTVESCSSSMLGSSRSSSVDALPKNSSSTHSTSGSVFERLASQVPRRNISSKAGADRSAPVKPPATLSATSKKPPDALNVKRPPSTRPISKAMSVSVYQDRTELKASVISKKPARKRSMSPKPTPAPADEPKPTEFLPDLSAEVAPTVPKDATVDHPEVPEVSEPSNERTDVGFDHLTVTDESTEVTNSTKRDSPVTESQLYSQPLKAEIQGSGEGGLLKESEAAIYRAKFSEQRRLAKERKEEEQRRFLEAQQQLQLQEAAARLAAEQAERERMEQAEREAAEAQRLKDEAEKAKLRAAEAERLMKLQRAEEERIKRKQRLEDIMARVKHTPKPSASSPPSSASTPFLFGHESHALKTDTPQGDASDSKLLQFAETDLVSTTEGAVADHDIPVADKEPNSIAVAPSESTEAPVRFTLTDTLDQSRKPQQVAVESPNGEFAPQDLAVQPAENTDSQVIDSLDDHITPEVPPAGSPASQSDVSPSVVSTPGSVPISPSKQVCDNVDDSTIPSTKPSAPQFKSALLQTMLGGGRLATRAKDAVAGLRSRTSASQLTDIQPNGDHREGRSFQGWTEPSPSGDGPVSRYPQTQGSPVYMSPKEINGDILKSPPSSMVQSMYEGSIDRVHVNGSRYSSEIDEESKQGQKKTRRTQQPYYEQASECEKYNGPALYVLGDTYLTLIQGYLIGVRSSIPRDSDGDFLDLAKADGSYAA</sequence>
<gene>
    <name evidence="4" type="ORF">CLF_110874</name>
</gene>
<keyword evidence="3" id="KW-1133">Transmembrane helix</keyword>
<reference evidence="4" key="1">
    <citation type="journal article" date="2011" name="Genome Biol.">
        <title>The draft genome of the carcinogenic human liver fluke Clonorchis sinensis.</title>
        <authorList>
            <person name="Wang X."/>
            <person name="Chen W."/>
            <person name="Huang Y."/>
            <person name="Sun J."/>
            <person name="Men J."/>
            <person name="Liu H."/>
            <person name="Luo F."/>
            <person name="Guo L."/>
            <person name="Lv X."/>
            <person name="Deng C."/>
            <person name="Zhou C."/>
            <person name="Fan Y."/>
            <person name="Li X."/>
            <person name="Huang L."/>
            <person name="Hu Y."/>
            <person name="Liang C."/>
            <person name="Hu X."/>
            <person name="Xu J."/>
            <person name="Yu X."/>
        </authorList>
    </citation>
    <scope>NUCLEOTIDE SEQUENCE [LARGE SCALE GENOMIC DNA]</scope>
    <source>
        <strain evidence="4">Henan</strain>
    </source>
</reference>
<name>G7YL83_CLOSI</name>
<accession>G7YL83</accession>
<proteinExistence type="predicted"/>
<feature type="compositionally biased region" description="Basic and acidic residues" evidence="2">
    <location>
        <begin position="1048"/>
        <end position="1070"/>
    </location>
</feature>
<feature type="region of interest" description="Disordered" evidence="2">
    <location>
        <begin position="685"/>
        <end position="722"/>
    </location>
</feature>
<feature type="region of interest" description="Disordered" evidence="2">
    <location>
        <begin position="742"/>
        <end position="981"/>
    </location>
</feature>
<feature type="compositionally biased region" description="Low complexity" evidence="2">
    <location>
        <begin position="1253"/>
        <end position="1276"/>
    </location>
</feature>
<evidence type="ECO:0000256" key="3">
    <source>
        <dbReference type="SAM" id="Phobius"/>
    </source>
</evidence>
<feature type="compositionally biased region" description="Polar residues" evidence="2">
    <location>
        <begin position="580"/>
        <end position="590"/>
    </location>
</feature>
<feature type="region of interest" description="Disordered" evidence="2">
    <location>
        <begin position="1043"/>
        <end position="1070"/>
    </location>
</feature>
<evidence type="ECO:0000256" key="1">
    <source>
        <dbReference type="SAM" id="Coils"/>
    </source>
</evidence>
<feature type="compositionally biased region" description="Polar residues" evidence="2">
    <location>
        <begin position="742"/>
        <end position="753"/>
    </location>
</feature>
<feature type="region of interest" description="Disordered" evidence="2">
    <location>
        <begin position="1410"/>
        <end position="1431"/>
    </location>
</feature>
<feature type="compositionally biased region" description="Low complexity" evidence="2">
    <location>
        <begin position="776"/>
        <end position="797"/>
    </location>
</feature>
<feature type="region of interest" description="Disordered" evidence="2">
    <location>
        <begin position="576"/>
        <end position="599"/>
    </location>
</feature>
<reference key="2">
    <citation type="submission" date="2011-10" db="EMBL/GenBank/DDBJ databases">
        <title>The genome and transcriptome sequence of Clonorchis sinensis provide insights into the carcinogenic liver fluke.</title>
        <authorList>
            <person name="Wang X."/>
            <person name="Huang Y."/>
            <person name="Chen W."/>
            <person name="Liu H."/>
            <person name="Guo L."/>
            <person name="Chen Y."/>
            <person name="Luo F."/>
            <person name="Zhou W."/>
            <person name="Sun J."/>
            <person name="Mao Q."/>
            <person name="Liang P."/>
            <person name="Zhou C."/>
            <person name="Tian Y."/>
            <person name="Men J."/>
            <person name="Lv X."/>
            <person name="Huang L."/>
            <person name="Zhou J."/>
            <person name="Hu Y."/>
            <person name="Li R."/>
            <person name="Zhang F."/>
            <person name="Lei H."/>
            <person name="Li X."/>
            <person name="Hu X."/>
            <person name="Liang C."/>
            <person name="Xu J."/>
            <person name="Wu Z."/>
            <person name="Yu X."/>
        </authorList>
    </citation>
    <scope>NUCLEOTIDE SEQUENCE</scope>
    <source>
        <strain>Henan</strain>
    </source>
</reference>
<feature type="non-terminal residue" evidence="4">
    <location>
        <position position="1489"/>
    </location>
</feature>
<evidence type="ECO:0000313" key="4">
    <source>
        <dbReference type="EMBL" id="GAA53714.1"/>
    </source>
</evidence>
<feature type="compositionally biased region" description="Polar residues" evidence="2">
    <location>
        <begin position="700"/>
        <end position="722"/>
    </location>
</feature>